<feature type="non-terminal residue" evidence="7">
    <location>
        <position position="192"/>
    </location>
</feature>
<organism evidence="7 8">
    <name type="scientific">Erwinia psidii</name>
    <dbReference type="NCBI Taxonomy" id="69224"/>
    <lineage>
        <taxon>Bacteria</taxon>
        <taxon>Pseudomonadati</taxon>
        <taxon>Pseudomonadota</taxon>
        <taxon>Gammaproteobacteria</taxon>
        <taxon>Enterobacterales</taxon>
        <taxon>Erwiniaceae</taxon>
        <taxon>Erwinia</taxon>
    </lineage>
</organism>
<keyword evidence="8" id="KW-1185">Reference proteome</keyword>
<dbReference type="InterPro" id="IPR009335">
    <property type="entry name" value="T3SS_HrpE/ATPase_suE"/>
</dbReference>
<comment type="similarity">
    <text evidence="5">Belongs to the SctL stator family.</text>
</comment>
<dbReference type="Proteomes" id="UP000279457">
    <property type="component" value="Unassembled WGS sequence"/>
</dbReference>
<keyword evidence="6" id="KW-0175">Coiled coil</keyword>
<comment type="subcellular location">
    <subcellularLocation>
        <location evidence="1">Cytoplasm</location>
    </subcellularLocation>
</comment>
<dbReference type="Pfam" id="PF06188">
    <property type="entry name" value="HrpE"/>
    <property type="match status" value="1"/>
</dbReference>
<name>A0A3N6SDP5_9GAMM</name>
<dbReference type="AlphaFoldDB" id="A0A3N6SDP5"/>
<protein>
    <submittedName>
        <fullName evidence="7">HrpE/YscL family type III secretion apparatus protein</fullName>
    </submittedName>
</protein>
<proteinExistence type="inferred from homology"/>
<dbReference type="EMBL" id="RHHM01000002">
    <property type="protein sequence ID" value="RQM39570.1"/>
    <property type="molecule type" value="Genomic_DNA"/>
</dbReference>
<sequence>MLTRKRITLLNGEADLAPVIDLARLQKEQQARDILQQAQQQAEQLLADAEQEAESIRLHAQQSAEQDFWQQANTLLSDWQQQQQRIETDVLAVMDEVLSQALGQLLSDIPEPARLNALLRQLLREKTQADQGSLYCHPSQQSSVAEWLQRHSHLDWQLQPDESMQPESLKLVTSQGELYLDWQQAVSQLLPE</sequence>
<keyword evidence="3" id="KW-0963">Cytoplasm</keyword>
<comment type="caution">
    <text evidence="7">The sequence shown here is derived from an EMBL/GenBank/DDBJ whole genome shotgun (WGS) entry which is preliminary data.</text>
</comment>
<dbReference type="InterPro" id="IPR012842">
    <property type="entry name" value="T3SS_SctL/SctL2"/>
</dbReference>
<dbReference type="Gene3D" id="1.20.5.2950">
    <property type="match status" value="1"/>
</dbReference>
<accession>A0A3N6SDP5</accession>
<dbReference type="GO" id="GO:0030254">
    <property type="term" value="P:protein secretion by the type III secretion system"/>
    <property type="evidence" value="ECO:0007669"/>
    <property type="project" value="InterPro"/>
</dbReference>
<feature type="coiled-coil region" evidence="6">
    <location>
        <begin position="25"/>
        <end position="66"/>
    </location>
</feature>
<reference evidence="7 8" key="1">
    <citation type="submission" date="2018-10" db="EMBL/GenBank/DDBJ databases">
        <title>Draft genome sequence for the type isolate of Erwinia psidii, agent causal of bacterial blight in guava (Psidium guajava) and wilt and die-back of Eucalyptus spp.</title>
        <authorList>
            <person name="Hermenegildo P.S."/>
            <person name="Santos S.A."/>
            <person name="Guimaraes L.M.S."/>
            <person name="Vidigal P.M.P."/>
            <person name="Pereira I.C."/>
            <person name="Badel J.L."/>
            <person name="Alfenas-Zerbini P."/>
            <person name="Ferreira M.A.S.V."/>
            <person name="Alfenas A.C."/>
        </authorList>
    </citation>
    <scope>NUCLEOTIDE SEQUENCE [LARGE SCALE GENOMIC DNA]</scope>
    <source>
        <strain evidence="7 8">IBSBF 435</strain>
    </source>
</reference>
<evidence type="ECO:0000256" key="3">
    <source>
        <dbReference type="ARBA" id="ARBA00022490"/>
    </source>
</evidence>
<dbReference type="OrthoDB" id="6631671at2"/>
<evidence type="ECO:0000256" key="1">
    <source>
        <dbReference type="ARBA" id="ARBA00004496"/>
    </source>
</evidence>
<evidence type="ECO:0000256" key="4">
    <source>
        <dbReference type="ARBA" id="ARBA00022927"/>
    </source>
</evidence>
<evidence type="ECO:0000256" key="6">
    <source>
        <dbReference type="SAM" id="Coils"/>
    </source>
</evidence>
<evidence type="ECO:0000313" key="8">
    <source>
        <dbReference type="Proteomes" id="UP000279457"/>
    </source>
</evidence>
<evidence type="ECO:0000256" key="5">
    <source>
        <dbReference type="ARBA" id="ARBA00024335"/>
    </source>
</evidence>
<dbReference type="RefSeq" id="WP_124232033.1">
    <property type="nucleotide sequence ID" value="NZ_RHHM01000002.1"/>
</dbReference>
<gene>
    <name evidence="7" type="ORF">EB241_03855</name>
</gene>
<keyword evidence="4" id="KW-0653">Protein transport</keyword>
<evidence type="ECO:0000313" key="7">
    <source>
        <dbReference type="EMBL" id="RQM39570.1"/>
    </source>
</evidence>
<dbReference type="NCBIfam" id="TIGR02499">
    <property type="entry name" value="HrpE_YscL_not"/>
    <property type="match status" value="1"/>
</dbReference>
<dbReference type="GO" id="GO:0005737">
    <property type="term" value="C:cytoplasm"/>
    <property type="evidence" value="ECO:0007669"/>
    <property type="project" value="UniProtKB-SubCell"/>
</dbReference>
<keyword evidence="2" id="KW-0813">Transport</keyword>
<evidence type="ECO:0000256" key="2">
    <source>
        <dbReference type="ARBA" id="ARBA00022448"/>
    </source>
</evidence>